<evidence type="ECO:0000256" key="2">
    <source>
        <dbReference type="SAM" id="SignalP"/>
    </source>
</evidence>
<evidence type="ECO:0000256" key="1">
    <source>
        <dbReference type="SAM" id="MobiDB-lite"/>
    </source>
</evidence>
<reference evidence="4 5" key="1">
    <citation type="submission" date="2019-06" db="EMBL/GenBank/DDBJ databases">
        <title>Sequencing the genomes of 1000 actinobacteria strains.</title>
        <authorList>
            <person name="Klenk H.-P."/>
        </authorList>
    </citation>
    <scope>NUCLEOTIDE SEQUENCE [LARGE SCALE GENOMIC DNA]</scope>
    <source>
        <strain evidence="4 5">DSM 45015</strain>
    </source>
</reference>
<feature type="chain" id="PRO_5022149799" evidence="2">
    <location>
        <begin position="28"/>
        <end position="235"/>
    </location>
</feature>
<evidence type="ECO:0000259" key="3">
    <source>
        <dbReference type="Pfam" id="PF07510"/>
    </source>
</evidence>
<feature type="region of interest" description="Disordered" evidence="1">
    <location>
        <begin position="31"/>
        <end position="92"/>
    </location>
</feature>
<dbReference type="Pfam" id="PF07510">
    <property type="entry name" value="GmrSD_C"/>
    <property type="match status" value="1"/>
</dbReference>
<evidence type="ECO:0000313" key="4">
    <source>
        <dbReference type="EMBL" id="TQN31294.1"/>
    </source>
</evidence>
<dbReference type="PANTHER" id="PTHR24094">
    <property type="entry name" value="SECRETED PROTEIN"/>
    <property type="match status" value="1"/>
</dbReference>
<dbReference type="Proteomes" id="UP000317422">
    <property type="component" value="Unassembled WGS sequence"/>
</dbReference>
<protein>
    <submittedName>
        <fullName evidence="4">Uncharacterized protein DUF1524</fullName>
    </submittedName>
</protein>
<keyword evidence="5" id="KW-1185">Reference proteome</keyword>
<proteinExistence type="predicted"/>
<dbReference type="InterPro" id="IPR011089">
    <property type="entry name" value="GmrSD_C"/>
</dbReference>
<feature type="compositionally biased region" description="Low complexity" evidence="1">
    <location>
        <begin position="43"/>
        <end position="53"/>
    </location>
</feature>
<dbReference type="OrthoDB" id="5196645at2"/>
<name>A0A543NHQ7_9ACTN</name>
<evidence type="ECO:0000313" key="5">
    <source>
        <dbReference type="Proteomes" id="UP000317422"/>
    </source>
</evidence>
<dbReference type="EMBL" id="VFQC01000001">
    <property type="protein sequence ID" value="TQN31294.1"/>
    <property type="molecule type" value="Genomic_DNA"/>
</dbReference>
<gene>
    <name evidence="4" type="ORF">FHX37_1191</name>
</gene>
<organism evidence="4 5">
    <name type="scientific">Haloactinospora alba</name>
    <dbReference type="NCBI Taxonomy" id="405555"/>
    <lineage>
        <taxon>Bacteria</taxon>
        <taxon>Bacillati</taxon>
        <taxon>Actinomycetota</taxon>
        <taxon>Actinomycetes</taxon>
        <taxon>Streptosporangiales</taxon>
        <taxon>Nocardiopsidaceae</taxon>
        <taxon>Haloactinospora</taxon>
    </lineage>
</organism>
<dbReference type="RefSeq" id="WP_141922532.1">
    <property type="nucleotide sequence ID" value="NZ_VFQC01000001.1"/>
</dbReference>
<keyword evidence="2" id="KW-0732">Signal</keyword>
<comment type="caution">
    <text evidence="4">The sequence shown here is derived from an EMBL/GenBank/DDBJ whole genome shotgun (WGS) entry which is preliminary data.</text>
</comment>
<feature type="signal peptide" evidence="2">
    <location>
        <begin position="1"/>
        <end position="27"/>
    </location>
</feature>
<dbReference type="AlphaFoldDB" id="A0A543NHQ7"/>
<dbReference type="PANTHER" id="PTHR24094:SF15">
    <property type="entry name" value="AMP-DEPENDENT SYNTHETASE_LIGASE DOMAIN-CONTAINING PROTEIN-RELATED"/>
    <property type="match status" value="1"/>
</dbReference>
<sequence>MKINHRYAWGVAGAGATALLLGSVAFAQTSGTGNLSSAVPGNPAESSPAAQAAPPSPPGVEETRSQLEELPVRQEGSDTEYDRDLFPHWSPAEDNCDAREMVLKRDGNGVSVGEDCYPTSGSWTSPFDGVTTDEPSDVSVDHLVPLKEAWDSGADTWSTDRREEFANDLATPQLWAVSPESNSAKGASDPAEWMPPADGIDCEYARSWTAVKHAWELSVDPEEKDALTDLLASEC</sequence>
<feature type="domain" description="GmrSD restriction endonucleases C-terminal" evidence="3">
    <location>
        <begin position="133"/>
        <end position="229"/>
    </location>
</feature>
<accession>A0A543NHQ7</accession>
<feature type="compositionally biased region" description="Basic and acidic residues" evidence="1">
    <location>
        <begin position="61"/>
        <end position="86"/>
    </location>
</feature>